<sequence>MLKWINLNRVLPLLLCFLSCAATAVQSPRYVLTVTPGGAEVRVVVGSTLLRFQGATTRTRTVTSLMASGENFVRLGWTSLHAPAEVVIARIDGKNAQVLLRYRVDGVLKPKTGAVNLAVVRDDKPPGGVLLRAFMQKGIARVTINGKPLGDVASIERRDVASYLRRGKNILEIAWSKDFGESLPSGELRLTNGGTTLARWNASDVRTVSGSNRLTFQYDGPDSAHVAPMKRASVKKP</sequence>
<feature type="chain" id="PRO_5016294311" evidence="1">
    <location>
        <begin position="25"/>
        <end position="237"/>
    </location>
</feature>
<name>A0A318S9V4_9DEIO</name>
<organism evidence="2 3">
    <name type="scientific">Deinococcus yavapaiensis KR-236</name>
    <dbReference type="NCBI Taxonomy" id="694435"/>
    <lineage>
        <taxon>Bacteria</taxon>
        <taxon>Thermotogati</taxon>
        <taxon>Deinococcota</taxon>
        <taxon>Deinococci</taxon>
        <taxon>Deinococcales</taxon>
        <taxon>Deinococcaceae</taxon>
        <taxon>Deinococcus</taxon>
    </lineage>
</organism>
<dbReference type="OrthoDB" id="70947at2"/>
<feature type="signal peptide" evidence="1">
    <location>
        <begin position="1"/>
        <end position="24"/>
    </location>
</feature>
<gene>
    <name evidence="2" type="ORF">DES52_104292</name>
</gene>
<dbReference type="Proteomes" id="UP000248326">
    <property type="component" value="Unassembled WGS sequence"/>
</dbReference>
<protein>
    <submittedName>
        <fullName evidence="2">Uncharacterized protein</fullName>
    </submittedName>
</protein>
<dbReference type="RefSeq" id="WP_110886117.1">
    <property type="nucleotide sequence ID" value="NZ_QJSX01000004.1"/>
</dbReference>
<dbReference type="EMBL" id="QJSX01000004">
    <property type="protein sequence ID" value="PYE55018.1"/>
    <property type="molecule type" value="Genomic_DNA"/>
</dbReference>
<evidence type="ECO:0000313" key="2">
    <source>
        <dbReference type="EMBL" id="PYE55018.1"/>
    </source>
</evidence>
<comment type="caution">
    <text evidence="2">The sequence shown here is derived from an EMBL/GenBank/DDBJ whole genome shotgun (WGS) entry which is preliminary data.</text>
</comment>
<accession>A0A318S9V4</accession>
<evidence type="ECO:0000313" key="3">
    <source>
        <dbReference type="Proteomes" id="UP000248326"/>
    </source>
</evidence>
<keyword evidence="3" id="KW-1185">Reference proteome</keyword>
<reference evidence="2 3" key="1">
    <citation type="submission" date="2018-06" db="EMBL/GenBank/DDBJ databases">
        <title>Genomic Encyclopedia of Type Strains, Phase IV (KMG-IV): sequencing the most valuable type-strain genomes for metagenomic binning, comparative biology and taxonomic classification.</title>
        <authorList>
            <person name="Goeker M."/>
        </authorList>
    </citation>
    <scope>NUCLEOTIDE SEQUENCE [LARGE SCALE GENOMIC DNA]</scope>
    <source>
        <strain evidence="2 3">DSM 18048</strain>
    </source>
</reference>
<proteinExistence type="predicted"/>
<dbReference type="AlphaFoldDB" id="A0A318S9V4"/>
<evidence type="ECO:0000256" key="1">
    <source>
        <dbReference type="SAM" id="SignalP"/>
    </source>
</evidence>
<keyword evidence="1" id="KW-0732">Signal</keyword>